<keyword evidence="2" id="KW-1185">Reference proteome</keyword>
<name>A0A4R8ZL20_9MICO</name>
<protein>
    <recommendedName>
        <fullName evidence="3">Helix-turn-helix domain-containing protein</fullName>
    </recommendedName>
</protein>
<comment type="caution">
    <text evidence="1">The sequence shown here is derived from an EMBL/GenBank/DDBJ whole genome shotgun (WGS) entry which is preliminary data.</text>
</comment>
<proteinExistence type="predicted"/>
<gene>
    <name evidence="1" type="ORF">E3T27_00205</name>
</gene>
<organism evidence="1 2">
    <name type="scientific">Cryobacterium lyxosi</name>
    <dbReference type="NCBI Taxonomy" id="1259228"/>
    <lineage>
        <taxon>Bacteria</taxon>
        <taxon>Bacillati</taxon>
        <taxon>Actinomycetota</taxon>
        <taxon>Actinomycetes</taxon>
        <taxon>Micrococcales</taxon>
        <taxon>Microbacteriaceae</taxon>
        <taxon>Cryobacterium</taxon>
    </lineage>
</organism>
<dbReference type="AlphaFoldDB" id="A0A4R8ZL20"/>
<dbReference type="OrthoDB" id="2065409at2"/>
<sequence>MVRRIEAKRVLELRAEGMTGRAIALSQGMSRKCVLAVFELPRAFRTAELEDSSTLPMLAADNRSGLH</sequence>
<dbReference type="EMBL" id="SOGT01000001">
    <property type="protein sequence ID" value="TFD29191.1"/>
    <property type="molecule type" value="Genomic_DNA"/>
</dbReference>
<evidence type="ECO:0000313" key="1">
    <source>
        <dbReference type="EMBL" id="TFD29191.1"/>
    </source>
</evidence>
<accession>A0A4R8ZL20</accession>
<evidence type="ECO:0000313" key="2">
    <source>
        <dbReference type="Proteomes" id="UP000298424"/>
    </source>
</evidence>
<reference evidence="1 2" key="1">
    <citation type="submission" date="2019-03" db="EMBL/GenBank/DDBJ databases">
        <title>Genomics of glacier-inhabiting Cryobacterium strains.</title>
        <authorList>
            <person name="Liu Q."/>
            <person name="Xin Y.-H."/>
        </authorList>
    </citation>
    <scope>NUCLEOTIDE SEQUENCE [LARGE SCALE GENOMIC DNA]</scope>
    <source>
        <strain evidence="1 2">TMT1-1</strain>
    </source>
</reference>
<evidence type="ECO:0008006" key="3">
    <source>
        <dbReference type="Google" id="ProtNLM"/>
    </source>
</evidence>
<dbReference type="Proteomes" id="UP000298424">
    <property type="component" value="Unassembled WGS sequence"/>
</dbReference>